<dbReference type="InterPro" id="IPR023753">
    <property type="entry name" value="FAD/NAD-binding_dom"/>
</dbReference>
<evidence type="ECO:0000259" key="7">
    <source>
        <dbReference type="Pfam" id="PF07992"/>
    </source>
</evidence>
<dbReference type="SUPFAM" id="SSF51905">
    <property type="entry name" value="FAD/NAD(P)-binding domain"/>
    <property type="match status" value="1"/>
</dbReference>
<comment type="cofactor">
    <cofactor evidence="4">
        <name>FAD</name>
        <dbReference type="ChEBI" id="CHEBI:57692"/>
    </cofactor>
    <text evidence="4">Binds 1 FAD per subunit.</text>
</comment>
<dbReference type="Pfam" id="PF07992">
    <property type="entry name" value="Pyr_redox_2"/>
    <property type="match status" value="1"/>
</dbReference>
<gene>
    <name evidence="8" type="ORF">GA0070621_4957</name>
</gene>
<feature type="binding site" evidence="4">
    <location>
        <position position="328"/>
    </location>
    <ligand>
        <name>FAD</name>
        <dbReference type="ChEBI" id="CHEBI:57692"/>
    </ligand>
</feature>
<feature type="binding site" evidence="4">
    <location>
        <begin position="203"/>
        <end position="210"/>
    </location>
    <ligand>
        <name>NAD(+)</name>
        <dbReference type="ChEBI" id="CHEBI:57540"/>
    </ligand>
</feature>
<name>A0A1A9ACC5_9ACTN</name>
<dbReference type="Pfam" id="PF02852">
    <property type="entry name" value="Pyr_redox_dim"/>
    <property type="match status" value="1"/>
</dbReference>
<dbReference type="PATRIC" id="fig|299146.4.peg.5114"/>
<evidence type="ECO:0000259" key="6">
    <source>
        <dbReference type="Pfam" id="PF02852"/>
    </source>
</evidence>
<sequence>MRWPAREFRRGRVAAGAGVRNAGGMAEPELVDVVVVGLGVGGEEVAGRLAEAGLTVVGIERDLVGGECPYWGCIPSKMMIRAGNALAEAHRVNELAGSAQVRPDWAPVAKRIREEATDTWDDRLAVDRFTGKGGRFVRGSGRLDGPGRVRVGEQVFQARYGIVLGTGTRPSIPPIDGLAGTPYWTNRRAIEVEELPESLLVLGGGAIGLELAQVFARFGVRVTVIEAADRVLAIEEPEASELAATALRADGVRIETGVRAGRVSHDGTTFTVHADGTGFTGEKLLVVTGRRAHLEELGLDTVDVDASQRYLPVDGRMHVTEGIWAVGDLAGEGAFTHIAMYQAAIVVADVLDHMRRSKGGPDASGTASVVGGAAGVVSAVGGAMSAGGSTAAPGSVPYADYRALPRVTFTDPEVGAVGLTEQQARERGVNVQIGYADLTSSARGWIHKAGNAGFIKLVADADQGVLIGATSAGPAGGEVLSGLVVAVHAAVPISQLRHMIYAYPTFHRAIEDALRNLR</sequence>
<evidence type="ECO:0000256" key="1">
    <source>
        <dbReference type="ARBA" id="ARBA00007532"/>
    </source>
</evidence>
<dbReference type="PANTHER" id="PTHR43014">
    <property type="entry name" value="MERCURIC REDUCTASE"/>
    <property type="match status" value="1"/>
</dbReference>
<proteinExistence type="inferred from homology"/>
<reference evidence="8 9" key="1">
    <citation type="submission" date="2016-06" db="EMBL/GenBank/DDBJ databases">
        <authorList>
            <person name="Kjaerup R.B."/>
            <person name="Dalgaard T.S."/>
            <person name="Juul-Madsen H.R."/>
        </authorList>
    </citation>
    <scope>NUCLEOTIDE SEQUENCE [LARGE SCALE GENOMIC DNA]</scope>
    <source>
        <strain evidence="8 9">DSM 45248</strain>
    </source>
</reference>
<feature type="binding site" evidence="4">
    <location>
        <position position="141"/>
    </location>
    <ligand>
        <name>FAD</name>
        <dbReference type="ChEBI" id="CHEBI:57692"/>
    </ligand>
</feature>
<protein>
    <submittedName>
        <fullName evidence="8">Pyruvate/2-oxoglutarate dehydrogenase complex, dihydrolipoamide dehydrogenase (E3) component</fullName>
    </submittedName>
</protein>
<dbReference type="PRINTS" id="PR00368">
    <property type="entry name" value="FADPNR"/>
</dbReference>
<dbReference type="GO" id="GO:0003955">
    <property type="term" value="F:NAD(P)H dehydrogenase (quinone) activity"/>
    <property type="evidence" value="ECO:0007669"/>
    <property type="project" value="TreeGrafter"/>
</dbReference>
<keyword evidence="9" id="KW-1185">Reference proteome</keyword>
<keyword evidence="8" id="KW-0670">Pyruvate</keyword>
<dbReference type="PIRSF" id="PIRSF000350">
    <property type="entry name" value="Mercury_reductase_MerA"/>
    <property type="match status" value="1"/>
</dbReference>
<evidence type="ECO:0000256" key="3">
    <source>
        <dbReference type="ARBA" id="ARBA00022827"/>
    </source>
</evidence>
<dbReference type="Gene3D" id="3.50.50.60">
    <property type="entry name" value="FAD/NAD(P)-binding domain"/>
    <property type="match status" value="2"/>
</dbReference>
<dbReference type="InterPro" id="IPR016156">
    <property type="entry name" value="FAD/NAD-linked_Rdtase_dimer_sf"/>
</dbReference>
<evidence type="ECO:0000256" key="2">
    <source>
        <dbReference type="ARBA" id="ARBA00022630"/>
    </source>
</evidence>
<feature type="domain" description="FAD/NAD(P)-binding" evidence="7">
    <location>
        <begin position="32"/>
        <end position="343"/>
    </location>
</feature>
<keyword evidence="4" id="KW-0520">NAD</keyword>
<feature type="disulfide bond" description="Redox-active" evidence="5">
    <location>
        <begin position="68"/>
        <end position="73"/>
    </location>
</feature>
<keyword evidence="4" id="KW-0547">Nucleotide-binding</keyword>
<feature type="domain" description="Pyridine nucleotide-disulphide oxidoreductase dimerisation" evidence="6">
    <location>
        <begin position="405"/>
        <end position="513"/>
    </location>
</feature>
<evidence type="ECO:0000256" key="5">
    <source>
        <dbReference type="PIRSR" id="PIRSR000350-4"/>
    </source>
</evidence>
<dbReference type="AlphaFoldDB" id="A0A1A9ACC5"/>
<keyword evidence="2" id="KW-0285">Flavoprotein</keyword>
<dbReference type="PRINTS" id="PR00411">
    <property type="entry name" value="PNDRDTASEI"/>
</dbReference>
<dbReference type="GO" id="GO:0050660">
    <property type="term" value="F:flavin adenine dinucleotide binding"/>
    <property type="evidence" value="ECO:0007669"/>
    <property type="project" value="TreeGrafter"/>
</dbReference>
<keyword evidence="3 4" id="KW-0274">FAD</keyword>
<feature type="binding site" evidence="4">
    <location>
        <position position="289"/>
    </location>
    <ligand>
        <name>NAD(+)</name>
        <dbReference type="ChEBI" id="CHEBI:57540"/>
    </ligand>
</feature>
<evidence type="ECO:0000313" key="9">
    <source>
        <dbReference type="Proteomes" id="UP000198765"/>
    </source>
</evidence>
<dbReference type="Proteomes" id="UP000198765">
    <property type="component" value="Chromosome I"/>
</dbReference>
<comment type="similarity">
    <text evidence="1">Belongs to the class-I pyridine nucleotide-disulfide oxidoreductase family.</text>
</comment>
<feature type="binding site" evidence="4">
    <location>
        <position position="226"/>
    </location>
    <ligand>
        <name>NAD(+)</name>
        <dbReference type="ChEBI" id="CHEBI:57540"/>
    </ligand>
</feature>
<dbReference type="InterPro" id="IPR036188">
    <property type="entry name" value="FAD/NAD-bd_sf"/>
</dbReference>
<evidence type="ECO:0000256" key="4">
    <source>
        <dbReference type="PIRSR" id="PIRSR000350-3"/>
    </source>
</evidence>
<dbReference type="Gene3D" id="3.30.390.30">
    <property type="match status" value="1"/>
</dbReference>
<dbReference type="PANTHER" id="PTHR43014:SF2">
    <property type="entry name" value="MERCURIC REDUCTASE"/>
    <property type="match status" value="1"/>
</dbReference>
<accession>A0A1A9ACC5</accession>
<evidence type="ECO:0000313" key="8">
    <source>
        <dbReference type="EMBL" id="SBT53757.1"/>
    </source>
</evidence>
<dbReference type="InterPro" id="IPR004099">
    <property type="entry name" value="Pyr_nucl-diS_OxRdtase_dimer"/>
</dbReference>
<dbReference type="InterPro" id="IPR001100">
    <property type="entry name" value="Pyr_nuc-diS_OxRdtase"/>
</dbReference>
<organism evidence="8 9">
    <name type="scientific">Micromonospora narathiwatensis</name>
    <dbReference type="NCBI Taxonomy" id="299146"/>
    <lineage>
        <taxon>Bacteria</taxon>
        <taxon>Bacillati</taxon>
        <taxon>Actinomycetota</taxon>
        <taxon>Actinomycetes</taxon>
        <taxon>Micromonosporales</taxon>
        <taxon>Micromonosporaceae</taxon>
        <taxon>Micromonospora</taxon>
    </lineage>
</organism>
<feature type="binding site" evidence="4">
    <location>
        <position position="77"/>
    </location>
    <ligand>
        <name>FAD</name>
        <dbReference type="ChEBI" id="CHEBI:57692"/>
    </ligand>
</feature>
<dbReference type="SUPFAM" id="SSF55424">
    <property type="entry name" value="FAD/NAD-linked reductases, dimerisation (C-terminal) domain"/>
    <property type="match status" value="1"/>
</dbReference>
<dbReference type="EMBL" id="LT594324">
    <property type="protein sequence ID" value="SBT53757.1"/>
    <property type="molecule type" value="Genomic_DNA"/>
</dbReference>